<evidence type="ECO:0000256" key="21">
    <source>
        <dbReference type="HAMAP-Rule" id="MF_00110"/>
    </source>
</evidence>
<reference evidence="24 25" key="1">
    <citation type="submission" date="2011-10" db="EMBL/GenBank/DDBJ databases">
        <title>Genome Sequence of Commensalibacter intestini A911, isolated from Drosophila gut.</title>
        <authorList>
            <person name="Lee W.-J."/>
            <person name="Kim E.-K."/>
        </authorList>
    </citation>
    <scope>NUCLEOTIDE SEQUENCE [LARGE SCALE GENOMIC DNA]</scope>
    <source>
        <strain evidence="24 25">A911</strain>
    </source>
</reference>
<comment type="caution">
    <text evidence="21">Lacks conserved residue(s) required for the propagation of feature annotation.</text>
</comment>
<evidence type="ECO:0000313" key="25">
    <source>
        <dbReference type="Proteomes" id="UP000005939"/>
    </source>
</evidence>
<accession>G6EXW3</accession>
<keyword evidence="17" id="KW-0511">Multifunctional enzyme</keyword>
<feature type="binding site" evidence="21">
    <location>
        <position position="446"/>
    </location>
    <ligand>
        <name>Zn(2+)</name>
        <dbReference type="ChEBI" id="CHEBI:29105"/>
    </ligand>
</feature>
<proteinExistence type="inferred from homology"/>
<dbReference type="Pfam" id="PF24621">
    <property type="entry name" value="DHQS_C"/>
    <property type="match status" value="1"/>
</dbReference>
<keyword evidence="18 21" id="KW-0170">Cobalt</keyword>
<dbReference type="OrthoDB" id="9806583at2"/>
<dbReference type="InterPro" id="IPR000623">
    <property type="entry name" value="Shikimate_kinase/TSH1"/>
</dbReference>
<evidence type="ECO:0000256" key="11">
    <source>
        <dbReference type="ARBA" id="ARBA00022741"/>
    </source>
</evidence>
<comment type="similarity">
    <text evidence="20">Belongs to the shikimate kinase family.</text>
</comment>
<evidence type="ECO:0000256" key="19">
    <source>
        <dbReference type="ARBA" id="ARBA00048567"/>
    </source>
</evidence>
<comment type="cofactor">
    <cofactor evidence="20">
        <name>Mg(2+)</name>
        <dbReference type="ChEBI" id="CHEBI:18420"/>
    </cofactor>
    <text evidence="20">Binds 1 Mg(2+) ion per subunit.</text>
</comment>
<evidence type="ECO:0000256" key="8">
    <source>
        <dbReference type="ARBA" id="ARBA00022605"/>
    </source>
</evidence>
<dbReference type="Gene3D" id="3.40.50.1970">
    <property type="match status" value="1"/>
</dbReference>
<evidence type="ECO:0000256" key="2">
    <source>
        <dbReference type="ARBA" id="ARBA00001911"/>
    </source>
</evidence>
<evidence type="ECO:0000256" key="5">
    <source>
        <dbReference type="ARBA" id="ARBA00004842"/>
    </source>
</evidence>
<feature type="binding site" evidence="20">
    <location>
        <position position="23"/>
    </location>
    <ligand>
        <name>Mg(2+)</name>
        <dbReference type="ChEBI" id="CHEBI:18420"/>
    </ligand>
</feature>
<evidence type="ECO:0000256" key="4">
    <source>
        <dbReference type="ARBA" id="ARBA00004661"/>
    </source>
</evidence>
<feature type="binding site" evidence="21">
    <location>
        <position position="428"/>
    </location>
    <ligand>
        <name>Zn(2+)</name>
        <dbReference type="ChEBI" id="CHEBI:29105"/>
    </ligand>
</feature>
<dbReference type="GO" id="GO:0009073">
    <property type="term" value="P:aromatic amino acid family biosynthetic process"/>
    <property type="evidence" value="ECO:0007669"/>
    <property type="project" value="UniProtKB-KW"/>
</dbReference>
<keyword evidence="16 21" id="KW-0456">Lyase</keyword>
<comment type="subunit">
    <text evidence="20">Monomer.</text>
</comment>
<comment type="cofactor">
    <cofactor evidence="2 21">
        <name>NAD(+)</name>
        <dbReference type="ChEBI" id="CHEBI:57540"/>
    </cofactor>
</comment>
<keyword evidence="21" id="KW-0862">Zinc</keyword>
<dbReference type="InterPro" id="IPR056179">
    <property type="entry name" value="DHQS_C"/>
</dbReference>
<comment type="pathway">
    <text evidence="5 20">Metabolic intermediate biosynthesis; chorismate biosynthesis; chorismate from D-erythrose 4-phosphate and phosphoenolpyruvate: step 5/7.</text>
</comment>
<dbReference type="InterPro" id="IPR027417">
    <property type="entry name" value="P-loop_NTPase"/>
</dbReference>
<feature type="binding site" evidence="20">
    <location>
        <position position="125"/>
    </location>
    <ligand>
        <name>ATP</name>
        <dbReference type="ChEBI" id="CHEBI:30616"/>
    </ligand>
</feature>
<dbReference type="RefSeq" id="WP_008853273.1">
    <property type="nucleotide sequence ID" value="NZ_AGFR01000003.1"/>
</dbReference>
<evidence type="ECO:0000256" key="14">
    <source>
        <dbReference type="ARBA" id="ARBA00023027"/>
    </source>
</evidence>
<feature type="binding site" evidence="20">
    <location>
        <position position="65"/>
    </location>
    <ligand>
        <name>substrate</name>
    </ligand>
</feature>
<dbReference type="eggNOG" id="COG0337">
    <property type="taxonomic scope" value="Bacteria"/>
</dbReference>
<dbReference type="HAMAP" id="MF_00110">
    <property type="entry name" value="DHQ_synthase"/>
    <property type="match status" value="1"/>
</dbReference>
<dbReference type="NCBIfam" id="TIGR01357">
    <property type="entry name" value="aroB"/>
    <property type="match status" value="1"/>
</dbReference>
<feature type="domain" description="3-dehydroquinate synthase N-terminal" evidence="22">
    <location>
        <begin position="246"/>
        <end position="358"/>
    </location>
</feature>
<keyword evidence="9 20" id="KW-0808">Transferase</keyword>
<dbReference type="GO" id="GO:0000287">
    <property type="term" value="F:magnesium ion binding"/>
    <property type="evidence" value="ECO:0007669"/>
    <property type="project" value="UniProtKB-UniRule"/>
</dbReference>
<feature type="binding site" evidence="20">
    <location>
        <begin position="19"/>
        <end position="24"/>
    </location>
    <ligand>
        <name>ATP</name>
        <dbReference type="ChEBI" id="CHEBI:30616"/>
    </ligand>
</feature>
<keyword evidence="10 21" id="KW-0479">Metal-binding</keyword>
<comment type="catalytic activity">
    <reaction evidence="19 20">
        <text>shikimate + ATP = 3-phosphoshikimate + ADP + H(+)</text>
        <dbReference type="Rhea" id="RHEA:13121"/>
        <dbReference type="ChEBI" id="CHEBI:15378"/>
        <dbReference type="ChEBI" id="CHEBI:30616"/>
        <dbReference type="ChEBI" id="CHEBI:36208"/>
        <dbReference type="ChEBI" id="CHEBI:145989"/>
        <dbReference type="ChEBI" id="CHEBI:456216"/>
        <dbReference type="EC" id="2.7.1.71"/>
    </reaction>
</comment>
<keyword evidence="8 21" id="KW-0028">Amino-acid biosynthesis</keyword>
<keyword evidence="14 21" id="KW-0520">NAD</keyword>
<sequence>MLNKEKIKHQPITLIGLMGAGKTTIGRKLAHSLSIPFVDSDHEVEKTAGCTIADIFEQYGEAEFRRVEHEVIRRLIKQAPIVLATGGGAFMHAKTRALLKERTTTIWLHCSVETLLERISHHTHRPLLNSGDKREILSNLMMTRYPIYAEADLIIPCYDNKVETTLSQTLLSLEHAEQMRKLPIQLSNTQYNVFIGPQLLQQAGALISPILSQKKVFIISDENVATLHLKTLTDSLDLAQIEHETILIPPGENTKSFKYFEQVTNQLLEKNIERKTPIIALGGGVTGDLSGFAASTALRGVPFIQIPTTLLSQVDSSVGGKTGINTPSGKNLLGAFYQPQIVIADTHTLNTLPQRELRAGYAEIVKAGLIDDPKLFEWCEKNGQKILEKNHQYLDEAIERACSFKARIIKNDEYEQNAKGRNLLNLGHSLGHTLEAELNYDGRILHGEAVALGCCLIFKLCTQMGICPQEDTNRVIQHFKSVSLPTSIKDLPTSLSAHNLLKHLQHDKKVKNGKILFILVNGIGKTFTSQDITEDDLFKLLIADGCVEA</sequence>
<dbReference type="InterPro" id="IPR050071">
    <property type="entry name" value="Dehydroquinate_synthase"/>
</dbReference>
<dbReference type="AlphaFoldDB" id="G6EXW3"/>
<evidence type="ECO:0000256" key="7">
    <source>
        <dbReference type="ARBA" id="ARBA00022490"/>
    </source>
</evidence>
<evidence type="ECO:0000256" key="20">
    <source>
        <dbReference type="HAMAP-Rule" id="MF_00109"/>
    </source>
</evidence>
<name>G6EXW3_9PROT</name>
<comment type="catalytic activity">
    <reaction evidence="1 21">
        <text>7-phospho-2-dehydro-3-deoxy-D-arabino-heptonate = 3-dehydroquinate + phosphate</text>
        <dbReference type="Rhea" id="RHEA:21968"/>
        <dbReference type="ChEBI" id="CHEBI:32364"/>
        <dbReference type="ChEBI" id="CHEBI:43474"/>
        <dbReference type="ChEBI" id="CHEBI:58394"/>
        <dbReference type="EC" id="4.2.3.4"/>
    </reaction>
</comment>
<evidence type="ECO:0000256" key="10">
    <source>
        <dbReference type="ARBA" id="ARBA00022723"/>
    </source>
</evidence>
<feature type="binding site" evidence="20">
    <location>
        <position position="41"/>
    </location>
    <ligand>
        <name>substrate</name>
    </ligand>
</feature>
<keyword evidence="13 20" id="KW-0067">ATP-binding</keyword>
<evidence type="ECO:0000256" key="9">
    <source>
        <dbReference type="ARBA" id="ARBA00022679"/>
    </source>
</evidence>
<dbReference type="SUPFAM" id="SSF56796">
    <property type="entry name" value="Dehydroquinate synthase-like"/>
    <property type="match status" value="1"/>
</dbReference>
<dbReference type="EC" id="2.7.1.71" evidence="20"/>
<dbReference type="Pfam" id="PF01761">
    <property type="entry name" value="DHQ_synthase"/>
    <property type="match status" value="1"/>
</dbReference>
<keyword evidence="15 21" id="KW-0057">Aromatic amino acid biosynthesis</keyword>
<dbReference type="GO" id="GO:0008652">
    <property type="term" value="P:amino acid biosynthetic process"/>
    <property type="evidence" value="ECO:0007669"/>
    <property type="project" value="UniProtKB-KW"/>
</dbReference>
<dbReference type="PATRIC" id="fig|1088868.3.peg.283"/>
<comment type="cofactor">
    <cofactor evidence="21">
        <name>Co(2+)</name>
        <dbReference type="ChEBI" id="CHEBI:48828"/>
    </cofactor>
    <cofactor evidence="21">
        <name>Zn(2+)</name>
        <dbReference type="ChEBI" id="CHEBI:29105"/>
    </cofactor>
    <text evidence="21">Binds 1 divalent metal cation per subunit. Can use either Co(2+) or Zn(2+).</text>
</comment>
<comment type="pathway">
    <text evidence="4 21">Metabolic intermediate biosynthesis; chorismate biosynthesis; chorismate from D-erythrose 4-phosphate and phosphoenolpyruvate: step 2/7.</text>
</comment>
<evidence type="ECO:0000256" key="13">
    <source>
        <dbReference type="ARBA" id="ARBA00022840"/>
    </source>
</evidence>
<gene>
    <name evidence="21" type="primary">aroB</name>
    <name evidence="20" type="synonym">aroK</name>
    <name evidence="24" type="ORF">CIN_02830</name>
</gene>
<dbReference type="SUPFAM" id="SSF52540">
    <property type="entry name" value="P-loop containing nucleoside triphosphate hydrolases"/>
    <property type="match status" value="1"/>
</dbReference>
<keyword evidence="7 21" id="KW-0963">Cytoplasm</keyword>
<organism evidence="24 25">
    <name type="scientific">Commensalibacter intestini A911</name>
    <dbReference type="NCBI Taxonomy" id="1088868"/>
    <lineage>
        <taxon>Bacteria</taxon>
        <taxon>Pseudomonadati</taxon>
        <taxon>Pseudomonadota</taxon>
        <taxon>Alphaproteobacteria</taxon>
        <taxon>Acetobacterales</taxon>
        <taxon>Acetobacteraceae</taxon>
    </lineage>
</organism>
<evidence type="ECO:0000256" key="6">
    <source>
        <dbReference type="ARBA" id="ARBA00005412"/>
    </source>
</evidence>
<comment type="caution">
    <text evidence="24">The sequence shown here is derived from an EMBL/GenBank/DDBJ whole genome shotgun (WGS) entry which is preliminary data.</text>
</comment>
<evidence type="ECO:0000259" key="23">
    <source>
        <dbReference type="Pfam" id="PF24621"/>
    </source>
</evidence>
<dbReference type="Proteomes" id="UP000005939">
    <property type="component" value="Unassembled WGS sequence"/>
</dbReference>
<feature type="binding site" evidence="21">
    <location>
        <position position="330"/>
    </location>
    <ligand>
        <name>NAD(+)</name>
        <dbReference type="ChEBI" id="CHEBI:57540"/>
    </ligand>
</feature>
<evidence type="ECO:0000256" key="18">
    <source>
        <dbReference type="ARBA" id="ARBA00023285"/>
    </source>
</evidence>
<feature type="binding site" evidence="21">
    <location>
        <begin position="284"/>
        <end position="288"/>
    </location>
    <ligand>
        <name>NAD(+)</name>
        <dbReference type="ChEBI" id="CHEBI:57540"/>
    </ligand>
</feature>
<keyword evidence="20" id="KW-0460">Magnesium</keyword>
<evidence type="ECO:0000256" key="1">
    <source>
        <dbReference type="ARBA" id="ARBA00001393"/>
    </source>
</evidence>
<feature type="binding site" evidence="20">
    <location>
        <position position="87"/>
    </location>
    <ligand>
        <name>substrate</name>
    </ligand>
</feature>
<comment type="subcellular location">
    <subcellularLocation>
        <location evidence="21">Cytoplasm</location>
    </subcellularLocation>
</comment>
<evidence type="ECO:0000256" key="17">
    <source>
        <dbReference type="ARBA" id="ARBA00023268"/>
    </source>
</evidence>
<dbReference type="Gene3D" id="1.20.1090.10">
    <property type="entry name" value="Dehydroquinate synthase-like - alpha domain"/>
    <property type="match status" value="1"/>
</dbReference>
<feature type="binding site" evidence="21">
    <location>
        <begin position="308"/>
        <end position="309"/>
    </location>
    <ligand>
        <name>NAD(+)</name>
        <dbReference type="ChEBI" id="CHEBI:57540"/>
    </ligand>
</feature>
<evidence type="ECO:0000256" key="16">
    <source>
        <dbReference type="ARBA" id="ARBA00023239"/>
    </source>
</evidence>
<comment type="function">
    <text evidence="3 21">Catalyzes the conversion of 3-deoxy-D-arabino-heptulosonate 7-phosphate (DAHP) to dehydroquinate (DHQ).</text>
</comment>
<feature type="domain" description="3-dehydroquinate synthase C-terminal" evidence="23">
    <location>
        <begin position="360"/>
        <end position="510"/>
    </location>
</feature>
<dbReference type="InterPro" id="IPR030960">
    <property type="entry name" value="DHQS/DOIS_N"/>
</dbReference>
<dbReference type="FunFam" id="3.40.50.1970:FF:000001">
    <property type="entry name" value="3-dehydroquinate synthase"/>
    <property type="match status" value="1"/>
</dbReference>
<comment type="function">
    <text evidence="20">Catalyzes the specific phosphorylation of the 3-hydroxyl group of shikimic acid using ATP as a cosubstrate.</text>
</comment>
<feature type="binding site" evidence="20">
    <location>
        <position position="144"/>
    </location>
    <ligand>
        <name>substrate</name>
    </ligand>
</feature>
<dbReference type="EMBL" id="AGFR01000003">
    <property type="protein sequence ID" value="EHD14351.1"/>
    <property type="molecule type" value="Genomic_DNA"/>
</dbReference>
<dbReference type="InterPro" id="IPR016037">
    <property type="entry name" value="DHQ_synth_AroB"/>
</dbReference>
<dbReference type="PROSITE" id="PS01128">
    <property type="entry name" value="SHIKIMATE_KINASE"/>
    <property type="match status" value="1"/>
</dbReference>
<dbReference type="GO" id="GO:0005524">
    <property type="term" value="F:ATP binding"/>
    <property type="evidence" value="ECO:0007669"/>
    <property type="project" value="UniProtKB-UniRule"/>
</dbReference>
<protein>
    <recommendedName>
        <fullName evidence="20 21">Multifunctional fusion protein</fullName>
    </recommendedName>
    <domain>
        <recommendedName>
            <fullName evidence="20">Shikimate kinase</fullName>
            <shortName evidence="20">SK</shortName>
            <ecNumber evidence="20">2.7.1.71</ecNumber>
        </recommendedName>
    </domain>
    <domain>
        <recommendedName>
            <fullName evidence="21">3-dehydroquinate synthase</fullName>
            <shortName evidence="21">DHQS</shortName>
            <ecNumber evidence="21">4.2.3.4</ecNumber>
        </recommendedName>
    </domain>
</protein>
<dbReference type="HAMAP" id="MF_00109">
    <property type="entry name" value="Shikimate_kinase"/>
    <property type="match status" value="1"/>
</dbReference>
<dbReference type="PANTHER" id="PTHR43622:SF7">
    <property type="entry name" value="3-DEHYDROQUINATE SYNTHASE, CHLOROPLASTIC"/>
    <property type="match status" value="1"/>
</dbReference>
<dbReference type="PRINTS" id="PR01100">
    <property type="entry name" value="SHIKIMTKNASE"/>
</dbReference>
<dbReference type="GO" id="GO:0004765">
    <property type="term" value="F:shikimate kinase activity"/>
    <property type="evidence" value="ECO:0007669"/>
    <property type="project" value="UniProtKB-UniRule"/>
</dbReference>
<dbReference type="STRING" id="1088868.CIN_02830"/>
<evidence type="ECO:0000256" key="3">
    <source>
        <dbReference type="ARBA" id="ARBA00003485"/>
    </source>
</evidence>
<dbReference type="InterPro" id="IPR031322">
    <property type="entry name" value="Shikimate/glucono_kinase"/>
</dbReference>
<dbReference type="GO" id="GO:0009423">
    <property type="term" value="P:chorismate biosynthetic process"/>
    <property type="evidence" value="ECO:0007669"/>
    <property type="project" value="UniProtKB-UniRule"/>
</dbReference>
<dbReference type="NCBIfam" id="NF010552">
    <property type="entry name" value="PRK13946.1"/>
    <property type="match status" value="1"/>
</dbReference>
<dbReference type="GO" id="GO:0003856">
    <property type="term" value="F:3-dehydroquinate synthase activity"/>
    <property type="evidence" value="ECO:0007669"/>
    <property type="project" value="UniProtKB-UniRule"/>
</dbReference>
<feature type="binding site" evidence="21">
    <location>
        <position position="321"/>
    </location>
    <ligand>
        <name>NAD(+)</name>
        <dbReference type="ChEBI" id="CHEBI:57540"/>
    </ligand>
</feature>
<evidence type="ECO:0000256" key="12">
    <source>
        <dbReference type="ARBA" id="ARBA00022777"/>
    </source>
</evidence>
<dbReference type="eggNOG" id="COG0703">
    <property type="taxonomic scope" value="Bacteria"/>
</dbReference>
<dbReference type="EC" id="4.2.3.4" evidence="21"/>
<dbReference type="GO" id="GO:0005737">
    <property type="term" value="C:cytoplasm"/>
    <property type="evidence" value="ECO:0007669"/>
    <property type="project" value="UniProtKB-SubCell"/>
</dbReference>
<keyword evidence="11 21" id="KW-0547">Nucleotide-binding</keyword>
<dbReference type="UniPathway" id="UPA00053">
    <property type="reaction ID" value="UER00085"/>
</dbReference>
<dbReference type="CDD" id="cd00464">
    <property type="entry name" value="SK"/>
    <property type="match status" value="1"/>
</dbReference>
<evidence type="ECO:0000259" key="22">
    <source>
        <dbReference type="Pfam" id="PF01761"/>
    </source>
</evidence>
<dbReference type="PANTHER" id="PTHR43622">
    <property type="entry name" value="3-DEHYDROQUINATE SYNTHASE"/>
    <property type="match status" value="1"/>
</dbReference>
<dbReference type="Gene3D" id="3.40.50.300">
    <property type="entry name" value="P-loop containing nucleotide triphosphate hydrolases"/>
    <property type="match status" value="1"/>
</dbReference>
<dbReference type="InterPro" id="IPR023000">
    <property type="entry name" value="Shikimate_kinase_CS"/>
</dbReference>
<dbReference type="Pfam" id="PF01202">
    <property type="entry name" value="SKI"/>
    <property type="match status" value="1"/>
</dbReference>
<feature type="binding site" evidence="21">
    <location>
        <begin position="348"/>
        <end position="351"/>
    </location>
    <ligand>
        <name>NAD(+)</name>
        <dbReference type="ChEBI" id="CHEBI:57540"/>
    </ligand>
</feature>
<evidence type="ECO:0000313" key="24">
    <source>
        <dbReference type="EMBL" id="EHD14351.1"/>
    </source>
</evidence>
<feature type="binding site" evidence="21">
    <location>
        <position position="363"/>
    </location>
    <ligand>
        <name>Zn(2+)</name>
        <dbReference type="ChEBI" id="CHEBI:29105"/>
    </ligand>
</feature>
<comment type="similarity">
    <text evidence="6 21">Belongs to the sugar phosphate cyclases superfamily. Dehydroquinate synthase family.</text>
</comment>
<evidence type="ECO:0000256" key="15">
    <source>
        <dbReference type="ARBA" id="ARBA00023141"/>
    </source>
</evidence>
<dbReference type="CDD" id="cd08195">
    <property type="entry name" value="DHQS"/>
    <property type="match status" value="1"/>
</dbReference>
<keyword evidence="12 20" id="KW-0418">Kinase</keyword>